<protein>
    <recommendedName>
        <fullName evidence="5">Glutathione peroxidase</fullName>
    </recommendedName>
</protein>
<dbReference type="PROSITE" id="PS51355">
    <property type="entry name" value="GLUTATHIONE_PEROXID_3"/>
    <property type="match status" value="1"/>
</dbReference>
<dbReference type="PIRSF" id="PIRSF000303">
    <property type="entry name" value="Glutathion_perox"/>
    <property type="match status" value="1"/>
</dbReference>
<keyword evidence="3 5" id="KW-0560">Oxidoreductase</keyword>
<evidence type="ECO:0000313" key="7">
    <source>
        <dbReference type="Proteomes" id="UP000005413"/>
    </source>
</evidence>
<evidence type="ECO:0000256" key="3">
    <source>
        <dbReference type="ARBA" id="ARBA00023002"/>
    </source>
</evidence>
<evidence type="ECO:0000313" key="6">
    <source>
        <dbReference type="EMBL" id="EHJ07336.1"/>
    </source>
</evidence>
<evidence type="ECO:0000256" key="4">
    <source>
        <dbReference type="PIRSR" id="PIRSR000303-1"/>
    </source>
</evidence>
<dbReference type="Pfam" id="PF00255">
    <property type="entry name" value="GSHPx"/>
    <property type="match status" value="1"/>
</dbReference>
<proteinExistence type="inferred from homology"/>
<dbReference type="GO" id="GO:0034599">
    <property type="term" value="P:cellular response to oxidative stress"/>
    <property type="evidence" value="ECO:0007669"/>
    <property type="project" value="TreeGrafter"/>
</dbReference>
<evidence type="ECO:0000256" key="2">
    <source>
        <dbReference type="ARBA" id="ARBA00022559"/>
    </source>
</evidence>
<comment type="similarity">
    <text evidence="1 5">Belongs to the glutathione peroxidase family.</text>
</comment>
<name>G5JKG5_9STAP</name>
<dbReference type="PANTHER" id="PTHR11592:SF78">
    <property type="entry name" value="GLUTATHIONE PEROXIDASE"/>
    <property type="match status" value="1"/>
</dbReference>
<feature type="active site" evidence="4">
    <location>
        <position position="38"/>
    </location>
</feature>
<comment type="caution">
    <text evidence="6">The sequence shown here is derived from an EMBL/GenBank/DDBJ whole genome shotgun (WGS) entry which is preliminary data.</text>
</comment>
<dbReference type="InterPro" id="IPR000889">
    <property type="entry name" value="Glutathione_peroxidase"/>
</dbReference>
<dbReference type="Gene3D" id="3.40.30.10">
    <property type="entry name" value="Glutaredoxin"/>
    <property type="match status" value="1"/>
</dbReference>
<dbReference type="PATRIC" id="fig|911238.3.peg.1727"/>
<sequence length="160" mass="18769">MNRRNVYDIEVCDHDGSTYKLDQYRHQVILIVNTATNCIFNEQLTELEMLFQKYKEQGFTILSFPNNTFDNREPDPIDDVVQLNRQKFGVSFPILDKVLVNGKNEHPLFTYLKAQQPGLFGSQIKWNFTKFVIDRQGNVVKRFLPMDDPLEMTSFIESLL</sequence>
<dbReference type="SUPFAM" id="SSF52833">
    <property type="entry name" value="Thioredoxin-like"/>
    <property type="match status" value="1"/>
</dbReference>
<gene>
    <name evidence="6" type="ORF">SS7213T_09884</name>
</gene>
<dbReference type="PANTHER" id="PTHR11592">
    <property type="entry name" value="GLUTATHIONE PEROXIDASE"/>
    <property type="match status" value="1"/>
</dbReference>
<dbReference type="OrthoDB" id="9789406at2"/>
<keyword evidence="2 5" id="KW-0575">Peroxidase</keyword>
<dbReference type="CDD" id="cd00340">
    <property type="entry name" value="GSH_Peroxidase"/>
    <property type="match status" value="1"/>
</dbReference>
<accession>G5JKG5</accession>
<dbReference type="RefSeq" id="WP_002464667.1">
    <property type="nucleotide sequence ID" value="NZ_AEUN01000483.1"/>
</dbReference>
<dbReference type="Proteomes" id="UP000005413">
    <property type="component" value="Unassembled WGS sequence"/>
</dbReference>
<organism evidence="6 7">
    <name type="scientific">Staphylococcus simiae CCM 7213 = CCUG 51256</name>
    <dbReference type="NCBI Taxonomy" id="911238"/>
    <lineage>
        <taxon>Bacteria</taxon>
        <taxon>Bacillati</taxon>
        <taxon>Bacillota</taxon>
        <taxon>Bacilli</taxon>
        <taxon>Bacillales</taxon>
        <taxon>Staphylococcaceae</taxon>
        <taxon>Staphylococcus</taxon>
    </lineage>
</organism>
<dbReference type="AlphaFoldDB" id="G5JKG5"/>
<keyword evidence="7" id="KW-1185">Reference proteome</keyword>
<reference evidence="6 7" key="1">
    <citation type="journal article" date="2012" name="BMC Genomics">
        <title>Comparative genomic analysis of the genus Staphylococcus including Staphylococcus aureus and its newly described sister species Staphylococcus simiae.</title>
        <authorList>
            <person name="Suzuki H."/>
            <person name="Lefebure T."/>
            <person name="Pavinski Bitar P."/>
            <person name="Stanhope M.J."/>
        </authorList>
    </citation>
    <scope>NUCLEOTIDE SEQUENCE [LARGE SCALE GENOMIC DNA]</scope>
    <source>
        <strain evidence="6 7">CCM 7213</strain>
    </source>
</reference>
<evidence type="ECO:0000256" key="1">
    <source>
        <dbReference type="ARBA" id="ARBA00006926"/>
    </source>
</evidence>
<dbReference type="PRINTS" id="PR01011">
    <property type="entry name" value="GLUTPROXDASE"/>
</dbReference>
<dbReference type="EMBL" id="AEUN01000483">
    <property type="protein sequence ID" value="EHJ07336.1"/>
    <property type="molecule type" value="Genomic_DNA"/>
</dbReference>
<dbReference type="FunFam" id="3.40.30.10:FF:000301">
    <property type="entry name" value="Glutathione peroxidase"/>
    <property type="match status" value="1"/>
</dbReference>
<dbReference type="GO" id="GO:0004601">
    <property type="term" value="F:peroxidase activity"/>
    <property type="evidence" value="ECO:0007669"/>
    <property type="project" value="UniProtKB-KW"/>
</dbReference>
<evidence type="ECO:0000256" key="5">
    <source>
        <dbReference type="RuleBase" id="RU000499"/>
    </source>
</evidence>
<dbReference type="InterPro" id="IPR036249">
    <property type="entry name" value="Thioredoxin-like_sf"/>
</dbReference>